<name>A0A4C1TI20_EUMVA</name>
<keyword evidence="2" id="KW-1185">Reference proteome</keyword>
<accession>A0A4C1TI20</accession>
<proteinExistence type="predicted"/>
<gene>
    <name evidence="1" type="ORF">EVAR_100358_1</name>
</gene>
<dbReference type="AlphaFoldDB" id="A0A4C1TI20"/>
<evidence type="ECO:0000313" key="2">
    <source>
        <dbReference type="Proteomes" id="UP000299102"/>
    </source>
</evidence>
<protein>
    <submittedName>
        <fullName evidence="1">Uncharacterized protein</fullName>
    </submittedName>
</protein>
<dbReference type="Proteomes" id="UP000299102">
    <property type="component" value="Unassembled WGS sequence"/>
</dbReference>
<evidence type="ECO:0000313" key="1">
    <source>
        <dbReference type="EMBL" id="GBP14163.1"/>
    </source>
</evidence>
<reference evidence="1 2" key="1">
    <citation type="journal article" date="2019" name="Commun. Biol.">
        <title>The bagworm genome reveals a unique fibroin gene that provides high tensile strength.</title>
        <authorList>
            <person name="Kono N."/>
            <person name="Nakamura H."/>
            <person name="Ohtoshi R."/>
            <person name="Tomita M."/>
            <person name="Numata K."/>
            <person name="Arakawa K."/>
        </authorList>
    </citation>
    <scope>NUCLEOTIDE SEQUENCE [LARGE SCALE GENOMIC DNA]</scope>
</reference>
<comment type="caution">
    <text evidence="1">The sequence shown here is derived from an EMBL/GenBank/DDBJ whole genome shotgun (WGS) entry which is preliminary data.</text>
</comment>
<dbReference type="EMBL" id="BGZK01005463">
    <property type="protein sequence ID" value="GBP14163.1"/>
    <property type="molecule type" value="Genomic_DNA"/>
</dbReference>
<organism evidence="1 2">
    <name type="scientific">Eumeta variegata</name>
    <name type="common">Bagworm moth</name>
    <name type="synonym">Eumeta japonica</name>
    <dbReference type="NCBI Taxonomy" id="151549"/>
    <lineage>
        <taxon>Eukaryota</taxon>
        <taxon>Metazoa</taxon>
        <taxon>Ecdysozoa</taxon>
        <taxon>Arthropoda</taxon>
        <taxon>Hexapoda</taxon>
        <taxon>Insecta</taxon>
        <taxon>Pterygota</taxon>
        <taxon>Neoptera</taxon>
        <taxon>Endopterygota</taxon>
        <taxon>Lepidoptera</taxon>
        <taxon>Glossata</taxon>
        <taxon>Ditrysia</taxon>
        <taxon>Tineoidea</taxon>
        <taxon>Psychidae</taxon>
        <taxon>Oiketicinae</taxon>
        <taxon>Eumeta</taxon>
    </lineage>
</organism>
<sequence length="87" mass="9808">MIYAIDDLTSLRATELRSTIFFTKITLTKTLKVRIRPLYLLVVETTAMKLFQLLLLSTIQQLGKIGESLSDLADQQKAQPFASDNFG</sequence>